<dbReference type="InterPro" id="IPR009061">
    <property type="entry name" value="DNA-bd_dom_put_sf"/>
</dbReference>
<feature type="domain" description="Helix-turn-helix" evidence="1">
    <location>
        <begin position="4"/>
        <end position="52"/>
    </location>
</feature>
<sequence length="109" mass="12347">MNTYDVDEAAEYCKCHPETIREHIREGRLVASKPGRKYCIKRSALDAFLSNQENEQLQASLANRSEEKCLKPMDCIAVETVSGTLILRHQAEKELDALLAQKTKNQPKS</sequence>
<reference evidence="2 3" key="1">
    <citation type="submission" date="2017-01" db="EMBL/GenBank/DDBJ databases">
        <authorList>
            <person name="Wolfgang W.J."/>
            <person name="Cole J."/>
            <person name="Wroblewski D."/>
            <person name="Mcginnis J."/>
            <person name="Musser K.A."/>
        </authorList>
    </citation>
    <scope>NUCLEOTIDE SEQUENCE [LARGE SCALE GENOMIC DNA]</scope>
    <source>
        <strain evidence="2 3">93087</strain>
    </source>
</reference>
<dbReference type="EMBL" id="MTAC01000045">
    <property type="protein sequence ID" value="OSI28453.1"/>
    <property type="molecule type" value="Genomic_DNA"/>
</dbReference>
<evidence type="ECO:0000259" key="1">
    <source>
        <dbReference type="Pfam" id="PF12728"/>
    </source>
</evidence>
<name>A0ABX3WI63_9NEIS</name>
<dbReference type="RefSeq" id="WP_085418972.1">
    <property type="nucleotide sequence ID" value="NZ_CP091509.1"/>
</dbReference>
<organism evidence="2 3">
    <name type="scientific">Neisseria dumasiana</name>
    <dbReference type="NCBI Taxonomy" id="1931275"/>
    <lineage>
        <taxon>Bacteria</taxon>
        <taxon>Pseudomonadati</taxon>
        <taxon>Pseudomonadota</taxon>
        <taxon>Betaproteobacteria</taxon>
        <taxon>Neisseriales</taxon>
        <taxon>Neisseriaceae</taxon>
        <taxon>Neisseria</taxon>
    </lineage>
</organism>
<dbReference type="InterPro" id="IPR010093">
    <property type="entry name" value="SinI_DNA-bd"/>
</dbReference>
<evidence type="ECO:0000313" key="2">
    <source>
        <dbReference type="EMBL" id="OSI28453.1"/>
    </source>
</evidence>
<dbReference type="InterPro" id="IPR041657">
    <property type="entry name" value="HTH_17"/>
</dbReference>
<gene>
    <name evidence="2" type="ORF">BV913_11660</name>
</gene>
<proteinExistence type="predicted"/>
<dbReference type="SUPFAM" id="SSF46955">
    <property type="entry name" value="Putative DNA-binding domain"/>
    <property type="match status" value="1"/>
</dbReference>
<dbReference type="Proteomes" id="UP000193346">
    <property type="component" value="Unassembled WGS sequence"/>
</dbReference>
<evidence type="ECO:0000313" key="3">
    <source>
        <dbReference type="Proteomes" id="UP000193346"/>
    </source>
</evidence>
<comment type="caution">
    <text evidence="2">The sequence shown here is derived from an EMBL/GenBank/DDBJ whole genome shotgun (WGS) entry which is preliminary data.</text>
</comment>
<dbReference type="NCBIfam" id="TIGR01764">
    <property type="entry name" value="excise"/>
    <property type="match status" value="1"/>
</dbReference>
<accession>A0ABX3WI63</accession>
<protein>
    <submittedName>
        <fullName evidence="2">XRE family transcriptional regulator</fullName>
    </submittedName>
</protein>
<keyword evidence="3" id="KW-1185">Reference proteome</keyword>
<dbReference type="Pfam" id="PF12728">
    <property type="entry name" value="HTH_17"/>
    <property type="match status" value="1"/>
</dbReference>